<reference evidence="1" key="1">
    <citation type="submission" date="2022-04" db="EMBL/GenBank/DDBJ databases">
        <title>Genome of the entomopathogenic fungus Entomophthora muscae.</title>
        <authorList>
            <person name="Elya C."/>
            <person name="Lovett B.R."/>
            <person name="Lee E."/>
            <person name="Macias A.M."/>
            <person name="Hajek A.E."/>
            <person name="De Bivort B.L."/>
            <person name="Kasson M.T."/>
            <person name="De Fine Licht H.H."/>
            <person name="Stajich J.E."/>
        </authorList>
    </citation>
    <scope>NUCLEOTIDE SEQUENCE</scope>
    <source>
        <strain evidence="1">Berkeley</strain>
    </source>
</reference>
<proteinExistence type="predicted"/>
<accession>A0ACC2TRW9</accession>
<evidence type="ECO:0000313" key="2">
    <source>
        <dbReference type="Proteomes" id="UP001165960"/>
    </source>
</evidence>
<protein>
    <submittedName>
        <fullName evidence="1">Uncharacterized protein</fullName>
    </submittedName>
</protein>
<gene>
    <name evidence="1" type="ORF">DSO57_1018343</name>
</gene>
<evidence type="ECO:0000313" key="1">
    <source>
        <dbReference type="EMBL" id="KAJ9077270.1"/>
    </source>
</evidence>
<keyword evidence="2" id="KW-1185">Reference proteome</keyword>
<sequence length="515" mass="56842">MVSVQTKVFLCVSLMIVGSHFASHTLSPIKDIVKKELGLSNTEFGLLQSSELLFQTLTPFIGGAVADVIGPGKSSLLASGAILGGEFLLAFASTVLPTKYQFQVLNLGQLVFGLGAGWIVTVLELILVRAFPQHSLAFAMGSLFAMGKLSSFLATGMSVHIVDWLGFYGGVFWVGLIFTLLSLVASVVYSSLSDSVAYETEDNQEKGDEYDMAEVAKDDFNLEDNNEESIFRLLPHNHTYNWKGPVITLLSFDDCTWFYLLVLRLLIGATWTPFAHLASNIVKHMYGVPDAEAAWQASLILALPILMGPFFGFILDRVSLSPAPQPYFVSLGFLFVFLSFLFMDPLVASSPYPSLVMFALALGCGPLALATLPPILVKGQHHVKQPMLGSLLGMQSSITHMVGSLMDTITGWVQDHYANAYPLDPRNGYTQVMSLLKFFSCLGFIASVLFVVLWFPPSFLRSDANQHHWTRVSDSKDDSILNFPLRRYLCVFFAVCIFVVSWGTFFFVLVFSKWL</sequence>
<dbReference type="EMBL" id="QTSX02002209">
    <property type="protein sequence ID" value="KAJ9077270.1"/>
    <property type="molecule type" value="Genomic_DNA"/>
</dbReference>
<dbReference type="Proteomes" id="UP001165960">
    <property type="component" value="Unassembled WGS sequence"/>
</dbReference>
<name>A0ACC2TRW9_9FUNG</name>
<organism evidence="1 2">
    <name type="scientific">Entomophthora muscae</name>
    <dbReference type="NCBI Taxonomy" id="34485"/>
    <lineage>
        <taxon>Eukaryota</taxon>
        <taxon>Fungi</taxon>
        <taxon>Fungi incertae sedis</taxon>
        <taxon>Zoopagomycota</taxon>
        <taxon>Entomophthoromycotina</taxon>
        <taxon>Entomophthoromycetes</taxon>
        <taxon>Entomophthorales</taxon>
        <taxon>Entomophthoraceae</taxon>
        <taxon>Entomophthora</taxon>
    </lineage>
</organism>
<comment type="caution">
    <text evidence="1">The sequence shown here is derived from an EMBL/GenBank/DDBJ whole genome shotgun (WGS) entry which is preliminary data.</text>
</comment>